<keyword evidence="1" id="KW-1133">Transmembrane helix</keyword>
<comment type="caution">
    <text evidence="3">The sequence shown here is derived from an EMBL/GenBank/DDBJ whole genome shotgun (WGS) entry which is preliminary data.</text>
</comment>
<name>A0A371B2D3_9SPHN</name>
<dbReference type="AlphaFoldDB" id="A0A371B2D3"/>
<keyword evidence="1" id="KW-0472">Membrane</keyword>
<feature type="domain" description="Inositolphosphotransferase Aur1/Ipt1" evidence="2">
    <location>
        <begin position="118"/>
        <end position="303"/>
    </location>
</feature>
<proteinExistence type="predicted"/>
<dbReference type="EMBL" id="QRGP01000003">
    <property type="protein sequence ID" value="RDV01677.1"/>
    <property type="molecule type" value="Genomic_DNA"/>
</dbReference>
<feature type="transmembrane region" description="Helical" evidence="1">
    <location>
        <begin position="292"/>
        <end position="310"/>
    </location>
</feature>
<accession>A0A371B2D3</accession>
<feature type="transmembrane region" description="Helical" evidence="1">
    <location>
        <begin position="68"/>
        <end position="89"/>
    </location>
</feature>
<reference evidence="4" key="1">
    <citation type="submission" date="2018-08" db="EMBL/GenBank/DDBJ databases">
        <authorList>
            <person name="Kim S.-J."/>
            <person name="Jung G.-Y."/>
        </authorList>
    </citation>
    <scope>NUCLEOTIDE SEQUENCE [LARGE SCALE GENOMIC DNA]</scope>
    <source>
        <strain evidence="4">GY_G</strain>
    </source>
</reference>
<feature type="transmembrane region" description="Helical" evidence="1">
    <location>
        <begin position="265"/>
        <end position="286"/>
    </location>
</feature>
<feature type="transmembrane region" description="Helical" evidence="1">
    <location>
        <begin position="166"/>
        <end position="185"/>
    </location>
</feature>
<evidence type="ECO:0000313" key="4">
    <source>
        <dbReference type="Proteomes" id="UP000263833"/>
    </source>
</evidence>
<evidence type="ECO:0000256" key="1">
    <source>
        <dbReference type="SAM" id="Phobius"/>
    </source>
</evidence>
<gene>
    <name evidence="3" type="ORF">DXH95_15455</name>
</gene>
<dbReference type="InterPro" id="IPR026841">
    <property type="entry name" value="Aur1/Ipt1"/>
</dbReference>
<feature type="transmembrane region" description="Helical" evidence="1">
    <location>
        <begin position="20"/>
        <end position="47"/>
    </location>
</feature>
<protein>
    <recommendedName>
        <fullName evidence="2">Inositolphosphotransferase Aur1/Ipt1 domain-containing protein</fullName>
    </recommendedName>
</protein>
<dbReference type="OrthoDB" id="9816314at2"/>
<evidence type="ECO:0000259" key="2">
    <source>
        <dbReference type="Pfam" id="PF14378"/>
    </source>
</evidence>
<keyword evidence="4" id="KW-1185">Reference proteome</keyword>
<evidence type="ECO:0000313" key="3">
    <source>
        <dbReference type="EMBL" id="RDV01677.1"/>
    </source>
</evidence>
<organism evidence="3 4">
    <name type="scientific">Sphingorhabdus pulchriflava</name>
    <dbReference type="NCBI Taxonomy" id="2292257"/>
    <lineage>
        <taxon>Bacteria</taxon>
        <taxon>Pseudomonadati</taxon>
        <taxon>Pseudomonadota</taxon>
        <taxon>Alphaproteobacteria</taxon>
        <taxon>Sphingomonadales</taxon>
        <taxon>Sphingomonadaceae</taxon>
        <taxon>Sphingorhabdus</taxon>
    </lineage>
</organism>
<keyword evidence="1" id="KW-0812">Transmembrane</keyword>
<sequence length="325" mass="36750">MILTVIFGLYSGFRPISPQGIIANLFFQGTGVLAISMAALLIGLAVHRPPSPFDFVRTHPFIRHKSRRLVQAIPILIAVSVFLPAFSAMKSQVGTLYPYDWDPFFIELDVAIHGTDPWRMLQPFIGYPFITFLIAMAYQIWILLLYIMMPLLCIWMRSRTLASQVLTSYFLCWFVIGGLFANLFASVGPCFVEPFFGDRHFVPLMEYLNAANAQYPLMFLDVQASLIEWQQKGESELGRGISAMPSMHVSVALLFFLATRKLSQAAGWFFGAFFLIILIGSVHTGYHYAVDGYASIILTLAIWFGVGWFVRRRIGRTKYAANRGR</sequence>
<dbReference type="Proteomes" id="UP000263833">
    <property type="component" value="Unassembled WGS sequence"/>
</dbReference>
<dbReference type="Pfam" id="PF14378">
    <property type="entry name" value="PAP2_3"/>
    <property type="match status" value="1"/>
</dbReference>
<dbReference type="RefSeq" id="WP_115550456.1">
    <property type="nucleotide sequence ID" value="NZ_QRGP01000003.1"/>
</dbReference>
<feature type="transmembrane region" description="Helical" evidence="1">
    <location>
        <begin position="240"/>
        <end position="258"/>
    </location>
</feature>
<dbReference type="GO" id="GO:0016020">
    <property type="term" value="C:membrane"/>
    <property type="evidence" value="ECO:0007669"/>
    <property type="project" value="UniProtKB-SubCell"/>
</dbReference>
<feature type="transmembrane region" description="Helical" evidence="1">
    <location>
        <begin position="125"/>
        <end position="154"/>
    </location>
</feature>